<dbReference type="AlphaFoldDB" id="A0A2U1CMQ8"/>
<sequence>MSMNTKQARVIDPVLTEAVMGYRHPDRVGHVLFPHVPVLARGGQIIEFGKESFLRYKTRRAPGTNTKRLQFGYRGQPFVLTQDALEGMVPIEHVEDAAQVPGLDLGKAAVTEVMDILSLGLEIEQAQLATDASKYSANNKVALAGSDRWSDPSSDPAQQVRQYGEAVRGRIGTRPNVLLVSASGFNALIDHPKIIERFKYTSSASITTEMLAQLFNVRRVAVGEAVYLEQNADDMQDVWGNSAVLAYVPEQVTSLRAPSFGYTYTLKDHPLAEESYFERNAKSWIYPVTYDRAPVLSGIDAGFLIQNLA</sequence>
<accession>A0A2U1CMQ8</accession>
<protein>
    <submittedName>
        <fullName evidence="1">Major capsid protein E</fullName>
    </submittedName>
</protein>
<organism evidence="1 2">
    <name type="scientific">Pusillimonas noertemannii</name>
    <dbReference type="NCBI Taxonomy" id="305977"/>
    <lineage>
        <taxon>Bacteria</taxon>
        <taxon>Pseudomonadati</taxon>
        <taxon>Pseudomonadota</taxon>
        <taxon>Betaproteobacteria</taxon>
        <taxon>Burkholderiales</taxon>
        <taxon>Alcaligenaceae</taxon>
        <taxon>Pusillimonas</taxon>
    </lineage>
</organism>
<name>A0A2U1CMQ8_9BURK</name>
<dbReference type="InterPro" id="IPR005564">
    <property type="entry name" value="Major_capsid_GpE"/>
</dbReference>
<comment type="caution">
    <text evidence="1">The sequence shown here is derived from an EMBL/GenBank/DDBJ whole genome shotgun (WGS) entry which is preliminary data.</text>
</comment>
<evidence type="ECO:0000313" key="1">
    <source>
        <dbReference type="EMBL" id="PVY62282.1"/>
    </source>
</evidence>
<dbReference type="Pfam" id="PF03864">
    <property type="entry name" value="Phage_cap_E"/>
    <property type="match status" value="1"/>
</dbReference>
<keyword evidence="2" id="KW-1185">Reference proteome</keyword>
<dbReference type="Gene3D" id="3.90.1690.10">
    <property type="entry name" value="phage-related protein like domain"/>
    <property type="match status" value="1"/>
</dbReference>
<dbReference type="Proteomes" id="UP000246145">
    <property type="component" value="Unassembled WGS sequence"/>
</dbReference>
<dbReference type="InterPro" id="IPR053738">
    <property type="entry name" value="Lambda_capsid_assembly"/>
</dbReference>
<reference evidence="1 2" key="1">
    <citation type="submission" date="2018-04" db="EMBL/GenBank/DDBJ databases">
        <title>Genomic Encyclopedia of Type Strains, Phase IV (KMG-IV): sequencing the most valuable type-strain genomes for metagenomic binning, comparative biology and taxonomic classification.</title>
        <authorList>
            <person name="Goeker M."/>
        </authorList>
    </citation>
    <scope>NUCLEOTIDE SEQUENCE [LARGE SCALE GENOMIC DNA]</scope>
    <source>
        <strain evidence="1 2">DSM 10065</strain>
    </source>
</reference>
<proteinExistence type="predicted"/>
<gene>
    <name evidence="1" type="ORF">C7440_1775</name>
</gene>
<dbReference type="OrthoDB" id="572526at2"/>
<evidence type="ECO:0000313" key="2">
    <source>
        <dbReference type="Proteomes" id="UP000246145"/>
    </source>
</evidence>
<dbReference type="EMBL" id="QEKO01000002">
    <property type="protein sequence ID" value="PVY62282.1"/>
    <property type="molecule type" value="Genomic_DNA"/>
</dbReference>